<name>A0ABY8U9E1_TETOB</name>
<sequence length="344" mass="37067">MVGVRKCSTRTNAIQIAEHAAYVSEVAVVSCPKRLPTLLKVLEAQGHSLLSPSDRAGLHPLVIPLSTFEEPAAGKRSGRGVLGLLRWPQPNQHKAMPLPLVSMSREGRSLTLLARSVDEYLHRLLAEEDVAAGPGPISAAAGDDGAELYTAGGVEAAGFDAAKFNLYLVRKVGMFPDVCEALSLGHLARGDATSAMVASEWYMRNNHFPGWGRPYEFASELFQKIGKRGEEARDMARYSLRNPWWSLAHFDATRAVSELQGDATQVHWQLSAEATEASTSQVTGFQYKEPRTEQEIALDAAGKLMDLVAAGEGGGSYGAIAQQLAEEYQKAGLSDVANFIKASS</sequence>
<dbReference type="PANTHER" id="PTHR35115">
    <property type="entry name" value="CYCLIN DELTA-3"/>
    <property type="match status" value="1"/>
</dbReference>
<proteinExistence type="predicted"/>
<dbReference type="InterPro" id="IPR045287">
    <property type="entry name" value="PAB"/>
</dbReference>
<accession>A0ABY8U9E1</accession>
<organism evidence="1 2">
    <name type="scientific">Tetradesmus obliquus</name>
    <name type="common">Green alga</name>
    <name type="synonym">Acutodesmus obliquus</name>
    <dbReference type="NCBI Taxonomy" id="3088"/>
    <lineage>
        <taxon>Eukaryota</taxon>
        <taxon>Viridiplantae</taxon>
        <taxon>Chlorophyta</taxon>
        <taxon>core chlorophytes</taxon>
        <taxon>Chlorophyceae</taxon>
        <taxon>CS clade</taxon>
        <taxon>Sphaeropleales</taxon>
        <taxon>Scenedesmaceae</taxon>
        <taxon>Tetradesmus</taxon>
    </lineage>
</organism>
<evidence type="ECO:0000313" key="1">
    <source>
        <dbReference type="EMBL" id="WIA18097.1"/>
    </source>
</evidence>
<gene>
    <name evidence="1" type="ORF">OEZ85_009575</name>
</gene>
<evidence type="ECO:0000313" key="2">
    <source>
        <dbReference type="Proteomes" id="UP001244341"/>
    </source>
</evidence>
<dbReference type="PANTHER" id="PTHR35115:SF1">
    <property type="entry name" value="PROTEIN IN CHLOROPLAST ATPASE BIOGENESIS, CHLOROPLASTIC"/>
    <property type="match status" value="1"/>
</dbReference>
<dbReference type="EMBL" id="CP126216">
    <property type="protein sequence ID" value="WIA18097.1"/>
    <property type="molecule type" value="Genomic_DNA"/>
</dbReference>
<reference evidence="1 2" key="1">
    <citation type="submission" date="2023-05" db="EMBL/GenBank/DDBJ databases">
        <title>A 100% complete, gapless, phased diploid assembly of the Scenedesmus obliquus UTEX 3031 genome.</title>
        <authorList>
            <person name="Biondi T.C."/>
            <person name="Hanschen E.R."/>
            <person name="Kwon T."/>
            <person name="Eng W."/>
            <person name="Kruse C.P.S."/>
            <person name="Koehler S.I."/>
            <person name="Kunde Y."/>
            <person name="Gleasner C.D."/>
            <person name="You Mak K.T."/>
            <person name="Polle J."/>
            <person name="Hovde B.T."/>
            <person name="Starkenburg S.R."/>
        </authorList>
    </citation>
    <scope>NUCLEOTIDE SEQUENCE [LARGE SCALE GENOMIC DNA]</scope>
    <source>
        <strain evidence="1 2">DOE0152z</strain>
    </source>
</reference>
<dbReference type="Proteomes" id="UP001244341">
    <property type="component" value="Chromosome 9b"/>
</dbReference>
<protein>
    <submittedName>
        <fullName evidence="1">Uncharacterized protein</fullName>
    </submittedName>
</protein>
<keyword evidence="2" id="KW-1185">Reference proteome</keyword>